<dbReference type="FunFam" id="3.30.160.60:FF:000100">
    <property type="entry name" value="Zinc finger 45-like"/>
    <property type="match status" value="2"/>
</dbReference>
<evidence type="ECO:0000256" key="3">
    <source>
        <dbReference type="ARBA" id="ARBA00022771"/>
    </source>
</evidence>
<keyword evidence="3 6" id="KW-0863">Zinc-finger</keyword>
<evidence type="ECO:0000313" key="11">
    <source>
        <dbReference type="EMBL" id="JAA55796.1"/>
    </source>
</evidence>
<evidence type="ECO:0000256" key="5">
    <source>
        <dbReference type="ARBA" id="ARBA00023125"/>
    </source>
</evidence>
<dbReference type="InterPro" id="IPR036236">
    <property type="entry name" value="Znf_C2H2_sf"/>
</dbReference>
<feature type="domain" description="C2H2-type" evidence="9">
    <location>
        <begin position="185"/>
        <end position="208"/>
    </location>
</feature>
<dbReference type="GO" id="GO:0008270">
    <property type="term" value="F:zinc ion binding"/>
    <property type="evidence" value="ECO:0007669"/>
    <property type="project" value="UniProtKB-KW"/>
</dbReference>
<name>L7LUP2_RHIPC</name>
<dbReference type="InterPro" id="IPR013087">
    <property type="entry name" value="Znf_C2H2_type"/>
</dbReference>
<dbReference type="PANTHER" id="PTHR24379:SF121">
    <property type="entry name" value="C2H2-TYPE DOMAIN-CONTAINING PROTEIN"/>
    <property type="match status" value="1"/>
</dbReference>
<dbReference type="SUPFAM" id="SSF57716">
    <property type="entry name" value="Glucocorticoid receptor-like (DNA-binding domain)"/>
    <property type="match status" value="1"/>
</dbReference>
<dbReference type="SMART" id="SM00980">
    <property type="entry name" value="THAP"/>
    <property type="match status" value="1"/>
</dbReference>
<evidence type="ECO:0000256" key="8">
    <source>
        <dbReference type="SAM" id="MobiDB-lite"/>
    </source>
</evidence>
<dbReference type="PROSITE" id="PS50157">
    <property type="entry name" value="ZINC_FINGER_C2H2_2"/>
    <property type="match status" value="5"/>
</dbReference>
<keyword evidence="1" id="KW-0479">Metal-binding</keyword>
<evidence type="ECO:0000256" key="7">
    <source>
        <dbReference type="PROSITE-ProRule" id="PRU00309"/>
    </source>
</evidence>
<reference evidence="11" key="1">
    <citation type="submission" date="2012-11" db="EMBL/GenBank/DDBJ databases">
        <authorList>
            <person name="Lucero-Rivera Y.E."/>
            <person name="Tovar-Ramirez D."/>
        </authorList>
    </citation>
    <scope>NUCLEOTIDE SEQUENCE</scope>
    <source>
        <tissue evidence="11">Salivary gland</tissue>
    </source>
</reference>
<keyword evidence="5 7" id="KW-0238">DNA-binding</keyword>
<evidence type="ECO:0000256" key="2">
    <source>
        <dbReference type="ARBA" id="ARBA00022737"/>
    </source>
</evidence>
<evidence type="ECO:0000256" key="1">
    <source>
        <dbReference type="ARBA" id="ARBA00022723"/>
    </source>
</evidence>
<dbReference type="EMBL" id="GACK01009238">
    <property type="protein sequence ID" value="JAA55796.1"/>
    <property type="molecule type" value="mRNA"/>
</dbReference>
<evidence type="ECO:0000259" key="9">
    <source>
        <dbReference type="PROSITE" id="PS50157"/>
    </source>
</evidence>
<feature type="domain" description="C2H2-type" evidence="9">
    <location>
        <begin position="272"/>
        <end position="299"/>
    </location>
</feature>
<dbReference type="SUPFAM" id="SSF57667">
    <property type="entry name" value="beta-beta-alpha zinc fingers"/>
    <property type="match status" value="2"/>
</dbReference>
<feature type="domain" description="C2H2-type" evidence="9">
    <location>
        <begin position="329"/>
        <end position="354"/>
    </location>
</feature>
<feature type="domain" description="C2H2-type" evidence="9">
    <location>
        <begin position="243"/>
        <end position="271"/>
    </location>
</feature>
<organism evidence="11">
    <name type="scientific">Rhipicephalus pulchellus</name>
    <name type="common">Yellow backed tick</name>
    <name type="synonym">Dermacentor pulchellus</name>
    <dbReference type="NCBI Taxonomy" id="72859"/>
    <lineage>
        <taxon>Eukaryota</taxon>
        <taxon>Metazoa</taxon>
        <taxon>Ecdysozoa</taxon>
        <taxon>Arthropoda</taxon>
        <taxon>Chelicerata</taxon>
        <taxon>Arachnida</taxon>
        <taxon>Acari</taxon>
        <taxon>Parasitiformes</taxon>
        <taxon>Ixodida</taxon>
        <taxon>Ixodoidea</taxon>
        <taxon>Ixodidae</taxon>
        <taxon>Rhipicephalinae</taxon>
        <taxon>Rhipicephalus</taxon>
        <taxon>Rhipicephalus</taxon>
    </lineage>
</organism>
<keyword evidence="4" id="KW-0862">Zinc</keyword>
<feature type="compositionally biased region" description="Polar residues" evidence="8">
    <location>
        <begin position="127"/>
        <end position="136"/>
    </location>
</feature>
<evidence type="ECO:0000256" key="4">
    <source>
        <dbReference type="ARBA" id="ARBA00022833"/>
    </source>
</evidence>
<evidence type="ECO:0000256" key="6">
    <source>
        <dbReference type="PROSITE-ProRule" id="PRU00042"/>
    </source>
</evidence>
<feature type="region of interest" description="Disordered" evidence="8">
    <location>
        <begin position="98"/>
        <end position="136"/>
    </location>
</feature>
<dbReference type="GO" id="GO:0003677">
    <property type="term" value="F:DNA binding"/>
    <property type="evidence" value="ECO:0007669"/>
    <property type="project" value="UniProtKB-UniRule"/>
</dbReference>
<dbReference type="PROSITE" id="PS00028">
    <property type="entry name" value="ZINC_FINGER_C2H2_1"/>
    <property type="match status" value="5"/>
</dbReference>
<dbReference type="AlphaFoldDB" id="L7LUP2"/>
<keyword evidence="2" id="KW-0677">Repeat</keyword>
<evidence type="ECO:0000259" key="10">
    <source>
        <dbReference type="PROSITE" id="PS50950"/>
    </source>
</evidence>
<dbReference type="SMART" id="SM00355">
    <property type="entry name" value="ZnF_C2H2"/>
    <property type="match status" value="5"/>
</dbReference>
<feature type="domain" description="THAP-type" evidence="10">
    <location>
        <begin position="1"/>
        <end position="94"/>
    </location>
</feature>
<feature type="compositionally biased region" description="Basic and acidic residues" evidence="8">
    <location>
        <begin position="116"/>
        <end position="125"/>
    </location>
</feature>
<dbReference type="PROSITE" id="PS50950">
    <property type="entry name" value="ZF_THAP"/>
    <property type="match status" value="1"/>
</dbReference>
<feature type="domain" description="C2H2-type" evidence="9">
    <location>
        <begin position="301"/>
        <end position="328"/>
    </location>
</feature>
<proteinExistence type="evidence at transcript level"/>
<sequence>MTRCFVPGCKSYKSTARYRKNVRHFFKVPRDAGRLQLWERAIPGVKLSTSGSLCDLHFADEDILKVFKYNIRGDIVAVPRVKWALKADAVPRLFPNFPSDLSEPTGKRSAPASLAKRQEKQEKASTEIPQNVQKASSKGCQTSLPVTCTQETQTQEVCSKSSTELPEAPVDCRTRDCGTATDLTFYCEECGGTFVTALRLYSHKRASHQKKWLKCECPDGSHSPNNRSCHAVHEQMQHRMKDAFCKLCCRRFMSNEDFETHNRVVHTEEKSFKCDECGRRFKFFYCLKRHEKSHSKDATKHACPACQKMFRDKHELECHLRRHTGERPFQCKHCSQSFARLSSVRKHEHSKHVS</sequence>
<dbReference type="Gene3D" id="3.30.160.60">
    <property type="entry name" value="Classic Zinc Finger"/>
    <property type="match status" value="3"/>
</dbReference>
<dbReference type="InterPro" id="IPR006612">
    <property type="entry name" value="THAP_Znf"/>
</dbReference>
<reference evidence="11" key="2">
    <citation type="journal article" date="2015" name="J. Proteomics">
        <title>Sexual differences in the sialomes of the zebra tick, Rhipicephalus pulchellus.</title>
        <authorList>
            <person name="Tan A.W."/>
            <person name="Francischetti I.M."/>
            <person name="Slovak M."/>
            <person name="Kini R.M."/>
            <person name="Ribeiro J.M."/>
        </authorList>
    </citation>
    <scope>NUCLEOTIDE SEQUENCE</scope>
    <source>
        <tissue evidence="11">Salivary gland</tissue>
    </source>
</reference>
<accession>L7LUP2</accession>
<dbReference type="Pfam" id="PF00096">
    <property type="entry name" value="zf-C2H2"/>
    <property type="match status" value="1"/>
</dbReference>
<protein>
    <submittedName>
        <fullName evidence="11">Putative zinc finger protein</fullName>
    </submittedName>
</protein>
<dbReference type="PANTHER" id="PTHR24379">
    <property type="entry name" value="KRAB AND ZINC FINGER DOMAIN-CONTAINING"/>
    <property type="match status" value="1"/>
</dbReference>